<dbReference type="AlphaFoldDB" id="A0A0S3SQ22"/>
<reference evidence="3 4" key="1">
    <citation type="journal article" date="2015" name="Sci. Rep.">
        <title>The power of single molecule real-time sequencing technology in the de novo assembly of a eukaryotic genome.</title>
        <authorList>
            <person name="Sakai H."/>
            <person name="Naito K."/>
            <person name="Ogiso-Tanaka E."/>
            <person name="Takahashi Y."/>
            <person name="Iseki K."/>
            <person name="Muto C."/>
            <person name="Satou K."/>
            <person name="Teruya K."/>
            <person name="Shiroma A."/>
            <person name="Shimoji M."/>
            <person name="Hirano T."/>
            <person name="Itoh T."/>
            <person name="Kaga A."/>
            <person name="Tomooka N."/>
        </authorList>
    </citation>
    <scope>NUCLEOTIDE SEQUENCE [LARGE SCALE GENOMIC DNA]</scope>
    <source>
        <strain evidence="4">cv. Shumari</strain>
    </source>
</reference>
<keyword evidence="4" id="KW-1185">Reference proteome</keyword>
<keyword evidence="2" id="KW-0812">Transmembrane</keyword>
<organism evidence="3 4">
    <name type="scientific">Vigna angularis var. angularis</name>
    <dbReference type="NCBI Taxonomy" id="157739"/>
    <lineage>
        <taxon>Eukaryota</taxon>
        <taxon>Viridiplantae</taxon>
        <taxon>Streptophyta</taxon>
        <taxon>Embryophyta</taxon>
        <taxon>Tracheophyta</taxon>
        <taxon>Spermatophyta</taxon>
        <taxon>Magnoliopsida</taxon>
        <taxon>eudicotyledons</taxon>
        <taxon>Gunneridae</taxon>
        <taxon>Pentapetalae</taxon>
        <taxon>rosids</taxon>
        <taxon>fabids</taxon>
        <taxon>Fabales</taxon>
        <taxon>Fabaceae</taxon>
        <taxon>Papilionoideae</taxon>
        <taxon>50 kb inversion clade</taxon>
        <taxon>NPAAA clade</taxon>
        <taxon>indigoferoid/millettioid clade</taxon>
        <taxon>Phaseoleae</taxon>
        <taxon>Vigna</taxon>
    </lineage>
</organism>
<name>A0A0S3SQ22_PHAAN</name>
<keyword evidence="2" id="KW-1133">Transmembrane helix</keyword>
<dbReference type="Proteomes" id="UP000291084">
    <property type="component" value="Chromosome 8"/>
</dbReference>
<keyword evidence="2" id="KW-0472">Membrane</keyword>
<proteinExistence type="predicted"/>
<accession>A0A0S3SQ22</accession>
<gene>
    <name evidence="3" type="primary">Vigan.08G160200</name>
    <name evidence="3" type="ORF">VIGAN_08160200</name>
</gene>
<protein>
    <submittedName>
        <fullName evidence="3">Uncharacterized protein</fullName>
    </submittedName>
</protein>
<evidence type="ECO:0000313" key="4">
    <source>
        <dbReference type="Proteomes" id="UP000291084"/>
    </source>
</evidence>
<feature type="transmembrane region" description="Helical" evidence="2">
    <location>
        <begin position="23"/>
        <end position="40"/>
    </location>
</feature>
<feature type="compositionally biased region" description="Polar residues" evidence="1">
    <location>
        <begin position="170"/>
        <end position="179"/>
    </location>
</feature>
<evidence type="ECO:0000313" key="3">
    <source>
        <dbReference type="EMBL" id="BAT94950.1"/>
    </source>
</evidence>
<feature type="region of interest" description="Disordered" evidence="1">
    <location>
        <begin position="158"/>
        <end position="179"/>
    </location>
</feature>
<evidence type="ECO:0000256" key="1">
    <source>
        <dbReference type="SAM" id="MobiDB-lite"/>
    </source>
</evidence>
<sequence>MGLNPNGRRCKDENRDAKEKWPLFFYFILFFFVFFLFLFFRERVGLKKKKTAQGPLAQETLRGFSHSLLIIPIHFFFSEQKGAKGAHLKRPPQSKASPEATVAGVNADRGASTFSLSSFKRQQSKDGVALPASCRLCQADHRQSVASSPAPLHVAVKPPCRYTSHRDPATANQLLRSRR</sequence>
<evidence type="ECO:0000256" key="2">
    <source>
        <dbReference type="SAM" id="Phobius"/>
    </source>
</evidence>
<dbReference type="EMBL" id="AP015041">
    <property type="protein sequence ID" value="BAT94950.1"/>
    <property type="molecule type" value="Genomic_DNA"/>
</dbReference>